<evidence type="ECO:0000313" key="1">
    <source>
        <dbReference type="EMBL" id="MBC6996113.1"/>
    </source>
</evidence>
<accession>A0A923PL20</accession>
<sequence length="271" mass="30996">MELRFVPQEEIDRQLYDSCVHFATNGSIYGYHWFLNATAKDWDVLVEGDEWVSVMPLPRSKNWWGRQRLEQPGLIPELAVYSVRPLSPTRIQAFWDAIPAEFRGGELTVEPASVPAAPGRFKVHRAAGEALFLDQPYETLVAGFGPDYFNRLQLAEAAGLRPASSFKPERLADLWLETQGRSATNEWQYHAMQRIMYQVLHRSWGGTQAVQDATGELLAMVFIAYSHGRIFPLFRVESVQGRSVGAMTYLWDQLLRTHAGKNLKIKREDLW</sequence>
<dbReference type="RefSeq" id="WP_187468132.1">
    <property type="nucleotide sequence ID" value="NZ_JACSIT010000149.1"/>
</dbReference>
<keyword evidence="2" id="KW-1185">Reference proteome</keyword>
<name>A0A923PL20_9BACT</name>
<evidence type="ECO:0008006" key="3">
    <source>
        <dbReference type="Google" id="ProtNLM"/>
    </source>
</evidence>
<dbReference type="Proteomes" id="UP000650081">
    <property type="component" value="Unassembled WGS sequence"/>
</dbReference>
<protein>
    <recommendedName>
        <fullName evidence="3">BioF2-like acetyltransferase domain-containing protein</fullName>
    </recommendedName>
</protein>
<organism evidence="1 2">
    <name type="scientific">Neolewinella lacunae</name>
    <dbReference type="NCBI Taxonomy" id="1517758"/>
    <lineage>
        <taxon>Bacteria</taxon>
        <taxon>Pseudomonadati</taxon>
        <taxon>Bacteroidota</taxon>
        <taxon>Saprospiria</taxon>
        <taxon>Saprospirales</taxon>
        <taxon>Lewinellaceae</taxon>
        <taxon>Neolewinella</taxon>
    </lineage>
</organism>
<dbReference type="EMBL" id="JACSIT010000149">
    <property type="protein sequence ID" value="MBC6996113.1"/>
    <property type="molecule type" value="Genomic_DNA"/>
</dbReference>
<dbReference type="AlphaFoldDB" id="A0A923PL20"/>
<comment type="caution">
    <text evidence="1">The sequence shown here is derived from an EMBL/GenBank/DDBJ whole genome shotgun (WGS) entry which is preliminary data.</text>
</comment>
<evidence type="ECO:0000313" key="2">
    <source>
        <dbReference type="Proteomes" id="UP000650081"/>
    </source>
</evidence>
<gene>
    <name evidence="1" type="ORF">H9S92_18225</name>
</gene>
<proteinExistence type="predicted"/>
<reference evidence="1" key="1">
    <citation type="submission" date="2020-08" db="EMBL/GenBank/DDBJ databases">
        <title>Lewinella bacteria from marine environments.</title>
        <authorList>
            <person name="Zhong Y."/>
        </authorList>
    </citation>
    <scope>NUCLEOTIDE SEQUENCE</scope>
    <source>
        <strain evidence="1">KCTC 42187</strain>
    </source>
</reference>